<dbReference type="RefSeq" id="WP_264071713.1">
    <property type="nucleotide sequence ID" value="NZ_JACKTY010000050.1"/>
</dbReference>
<feature type="compositionally biased region" description="Basic and acidic residues" evidence="1">
    <location>
        <begin position="40"/>
        <end position="50"/>
    </location>
</feature>
<feature type="region of interest" description="Disordered" evidence="1">
    <location>
        <begin position="1"/>
        <end position="50"/>
    </location>
</feature>
<gene>
    <name evidence="2" type="ORF">H7J73_30910</name>
</gene>
<evidence type="ECO:0000313" key="2">
    <source>
        <dbReference type="EMBL" id="MCV7230428.1"/>
    </source>
</evidence>
<organism evidence="2 3">
    <name type="scientific">Mycolicibacterium komossense</name>
    <dbReference type="NCBI Taxonomy" id="1779"/>
    <lineage>
        <taxon>Bacteria</taxon>
        <taxon>Bacillati</taxon>
        <taxon>Actinomycetota</taxon>
        <taxon>Actinomycetes</taxon>
        <taxon>Mycobacteriales</taxon>
        <taxon>Mycobacteriaceae</taxon>
        <taxon>Mycolicibacterium</taxon>
    </lineage>
</organism>
<keyword evidence="3" id="KW-1185">Reference proteome</keyword>
<name>A0ABT3CLM5_9MYCO</name>
<dbReference type="Proteomes" id="UP001526201">
    <property type="component" value="Unassembled WGS sequence"/>
</dbReference>
<reference evidence="2 3" key="1">
    <citation type="journal article" date="2022" name="BMC Genomics">
        <title>Comparative genome analysis of mycobacteria focusing on tRNA and non-coding RNA.</title>
        <authorList>
            <person name="Behra P.R.K."/>
            <person name="Pettersson B.M.F."/>
            <person name="Ramesh M."/>
            <person name="Das S."/>
            <person name="Dasgupta S."/>
            <person name="Kirsebom L.A."/>
        </authorList>
    </citation>
    <scope>NUCLEOTIDE SEQUENCE [LARGE SCALE GENOMIC DNA]</scope>
    <source>
        <strain evidence="2 3">DSM 44078</strain>
    </source>
</reference>
<sequence length="50" mass="5655">MRIYPQEQFADIGIVDDDQTEDLRPTKNAPGRCANTAEGDSNHHHANEEF</sequence>
<accession>A0ABT3CLM5</accession>
<evidence type="ECO:0000313" key="3">
    <source>
        <dbReference type="Proteomes" id="UP001526201"/>
    </source>
</evidence>
<evidence type="ECO:0000256" key="1">
    <source>
        <dbReference type="SAM" id="MobiDB-lite"/>
    </source>
</evidence>
<protein>
    <submittedName>
        <fullName evidence="2">Uncharacterized protein</fullName>
    </submittedName>
</protein>
<dbReference type="EMBL" id="JACKTY010000050">
    <property type="protein sequence ID" value="MCV7230428.1"/>
    <property type="molecule type" value="Genomic_DNA"/>
</dbReference>
<proteinExistence type="predicted"/>
<comment type="caution">
    <text evidence="2">The sequence shown here is derived from an EMBL/GenBank/DDBJ whole genome shotgun (WGS) entry which is preliminary data.</text>
</comment>